<feature type="compositionally biased region" description="Basic residues" evidence="1">
    <location>
        <begin position="77"/>
        <end position="88"/>
    </location>
</feature>
<feature type="compositionally biased region" description="Basic residues" evidence="1">
    <location>
        <begin position="11"/>
        <end position="22"/>
    </location>
</feature>
<dbReference type="AlphaFoldDB" id="A0A3P7LHY2"/>
<feature type="compositionally biased region" description="Acidic residues" evidence="1">
    <location>
        <begin position="152"/>
        <end position="168"/>
    </location>
</feature>
<reference evidence="2 3" key="1">
    <citation type="submission" date="2018-11" db="EMBL/GenBank/DDBJ databases">
        <authorList>
            <consortium name="Pathogen Informatics"/>
        </authorList>
    </citation>
    <scope>NUCLEOTIDE SEQUENCE [LARGE SCALE GENOMIC DNA]</scope>
</reference>
<proteinExistence type="predicted"/>
<feature type="compositionally biased region" description="Low complexity" evidence="1">
    <location>
        <begin position="1"/>
        <end position="10"/>
    </location>
</feature>
<evidence type="ECO:0000256" key="1">
    <source>
        <dbReference type="SAM" id="MobiDB-lite"/>
    </source>
</evidence>
<evidence type="ECO:0000313" key="2">
    <source>
        <dbReference type="EMBL" id="VDN16424.1"/>
    </source>
</evidence>
<sequence length="259" mass="28597">MNQNNISAGAKKSKNKNKRKKNRDQNQNAAESQANQGIGNKSPIPAKTEKSAVNKPAVLSSKPEQQPATSAPNQTKSSKKQRKRRRKSASQPHEIASSAGPLAKRVKTAEDSEIIPYLKEEQQDSDDSEEIEVESLGDPTDESSSDFAFSDSDSDDDEDEDDDDEERGEQEPPIEPISEANALFRALIEPVSTDVFTKDYYGKKPLHLSGGGVRAHFRSIFSLSEVATWLYKVGIFFIPVDIVVLVFKLKSFPSPPALY</sequence>
<dbReference type="Gene3D" id="2.60.120.650">
    <property type="entry name" value="Cupin"/>
    <property type="match status" value="1"/>
</dbReference>
<protein>
    <submittedName>
        <fullName evidence="2">Uncharacterized protein</fullName>
    </submittedName>
</protein>
<organism evidence="2 3">
    <name type="scientific">Dibothriocephalus latus</name>
    <name type="common">Fish tapeworm</name>
    <name type="synonym">Diphyllobothrium latum</name>
    <dbReference type="NCBI Taxonomy" id="60516"/>
    <lineage>
        <taxon>Eukaryota</taxon>
        <taxon>Metazoa</taxon>
        <taxon>Spiralia</taxon>
        <taxon>Lophotrochozoa</taxon>
        <taxon>Platyhelminthes</taxon>
        <taxon>Cestoda</taxon>
        <taxon>Eucestoda</taxon>
        <taxon>Diphyllobothriidea</taxon>
        <taxon>Diphyllobothriidae</taxon>
        <taxon>Dibothriocephalus</taxon>
    </lineage>
</organism>
<feature type="compositionally biased region" description="Polar residues" evidence="1">
    <location>
        <begin position="62"/>
        <end position="75"/>
    </location>
</feature>
<feature type="compositionally biased region" description="Acidic residues" evidence="1">
    <location>
        <begin position="123"/>
        <end position="144"/>
    </location>
</feature>
<keyword evidence="3" id="KW-1185">Reference proteome</keyword>
<dbReference type="OrthoDB" id="425950at2759"/>
<feature type="compositionally biased region" description="Low complexity" evidence="1">
    <location>
        <begin position="25"/>
        <end position="36"/>
    </location>
</feature>
<feature type="region of interest" description="Disordered" evidence="1">
    <location>
        <begin position="1"/>
        <end position="176"/>
    </location>
</feature>
<evidence type="ECO:0000313" key="3">
    <source>
        <dbReference type="Proteomes" id="UP000281553"/>
    </source>
</evidence>
<dbReference type="EMBL" id="UYRU01065796">
    <property type="protein sequence ID" value="VDN16424.1"/>
    <property type="molecule type" value="Genomic_DNA"/>
</dbReference>
<accession>A0A3P7LHY2</accession>
<name>A0A3P7LHY2_DIBLA</name>
<gene>
    <name evidence="2" type="ORF">DILT_LOCUS12255</name>
</gene>
<dbReference type="Proteomes" id="UP000281553">
    <property type="component" value="Unassembled WGS sequence"/>
</dbReference>